<reference evidence="2" key="1">
    <citation type="submission" date="2020-09" db="EMBL/GenBank/DDBJ databases">
        <title>Genome-Enabled Discovery of Anthraquinone Biosynthesis in Senna tora.</title>
        <authorList>
            <person name="Kang S.-H."/>
            <person name="Pandey R.P."/>
            <person name="Lee C.-M."/>
            <person name="Sim J.-S."/>
            <person name="Jeong J.-T."/>
            <person name="Choi B.-S."/>
            <person name="Jung M."/>
            <person name="Ginzburg D."/>
            <person name="Zhao K."/>
            <person name="Won S.Y."/>
            <person name="Oh T.-J."/>
            <person name="Yu Y."/>
            <person name="Kim N.-H."/>
            <person name="Lee O.R."/>
            <person name="Lee T.-H."/>
            <person name="Bashyal P."/>
            <person name="Kim T.-S."/>
            <person name="Lee W.-H."/>
            <person name="Kawkins C."/>
            <person name="Kim C.-K."/>
            <person name="Kim J.S."/>
            <person name="Ahn B.O."/>
            <person name="Rhee S.Y."/>
            <person name="Sohng J.K."/>
        </authorList>
    </citation>
    <scope>NUCLEOTIDE SEQUENCE</scope>
    <source>
        <tissue evidence="2">Leaf</tissue>
    </source>
</reference>
<protein>
    <submittedName>
        <fullName evidence="2">50S ribosomal protein L1, chloroplastic-like</fullName>
    </submittedName>
</protein>
<proteinExistence type="predicted"/>
<sequence>MAAAQEGERQPATTTIFGGREGSGNDGNIRRSRATNSRSCVFLNFHKEANSRSLHVVVAALATEEAEVAESVDEKDVEGGDEGTATNAVAKPKPKKGKAALPLKRDRSDTKLLEERKPIVFLLRLRQDLRGSWRFKD</sequence>
<name>A0A835CA20_9FABA</name>
<keyword evidence="2" id="KW-0689">Ribosomal protein</keyword>
<accession>A0A835CA20</accession>
<evidence type="ECO:0000313" key="3">
    <source>
        <dbReference type="Proteomes" id="UP000634136"/>
    </source>
</evidence>
<gene>
    <name evidence="2" type="ORF">G2W53_010940</name>
</gene>
<dbReference type="EMBL" id="JAAIUW010000004">
    <property type="protein sequence ID" value="KAF7836081.1"/>
    <property type="molecule type" value="Genomic_DNA"/>
</dbReference>
<feature type="region of interest" description="Disordered" evidence="1">
    <location>
        <begin position="69"/>
        <end position="103"/>
    </location>
</feature>
<dbReference type="GO" id="GO:0005840">
    <property type="term" value="C:ribosome"/>
    <property type="evidence" value="ECO:0007669"/>
    <property type="project" value="UniProtKB-KW"/>
</dbReference>
<feature type="region of interest" description="Disordered" evidence="1">
    <location>
        <begin position="1"/>
        <end position="33"/>
    </location>
</feature>
<dbReference type="Proteomes" id="UP000634136">
    <property type="component" value="Unassembled WGS sequence"/>
</dbReference>
<organism evidence="2 3">
    <name type="scientific">Senna tora</name>
    <dbReference type="NCBI Taxonomy" id="362788"/>
    <lineage>
        <taxon>Eukaryota</taxon>
        <taxon>Viridiplantae</taxon>
        <taxon>Streptophyta</taxon>
        <taxon>Embryophyta</taxon>
        <taxon>Tracheophyta</taxon>
        <taxon>Spermatophyta</taxon>
        <taxon>Magnoliopsida</taxon>
        <taxon>eudicotyledons</taxon>
        <taxon>Gunneridae</taxon>
        <taxon>Pentapetalae</taxon>
        <taxon>rosids</taxon>
        <taxon>fabids</taxon>
        <taxon>Fabales</taxon>
        <taxon>Fabaceae</taxon>
        <taxon>Caesalpinioideae</taxon>
        <taxon>Cassia clade</taxon>
        <taxon>Senna</taxon>
    </lineage>
</organism>
<dbReference type="AlphaFoldDB" id="A0A835CA20"/>
<keyword evidence="3" id="KW-1185">Reference proteome</keyword>
<evidence type="ECO:0000313" key="2">
    <source>
        <dbReference type="EMBL" id="KAF7836081.1"/>
    </source>
</evidence>
<comment type="caution">
    <text evidence="2">The sequence shown here is derived from an EMBL/GenBank/DDBJ whole genome shotgun (WGS) entry which is preliminary data.</text>
</comment>
<keyword evidence="2" id="KW-0687">Ribonucleoprotein</keyword>
<evidence type="ECO:0000256" key="1">
    <source>
        <dbReference type="SAM" id="MobiDB-lite"/>
    </source>
</evidence>